<dbReference type="GO" id="GO:0009909">
    <property type="term" value="P:regulation of flower development"/>
    <property type="evidence" value="ECO:0007669"/>
    <property type="project" value="InterPro"/>
</dbReference>
<dbReference type="KEGG" id="crb:17876495"/>
<dbReference type="GO" id="GO:0003700">
    <property type="term" value="F:DNA-binding transcription factor activity"/>
    <property type="evidence" value="ECO:0007669"/>
    <property type="project" value="TreeGrafter"/>
</dbReference>
<dbReference type="AlphaFoldDB" id="R0EY36"/>
<dbReference type="Pfam" id="PF06203">
    <property type="entry name" value="CCT"/>
    <property type="match status" value="1"/>
</dbReference>
<evidence type="ECO:0000259" key="5">
    <source>
        <dbReference type="PROSITE" id="PS51017"/>
    </source>
</evidence>
<feature type="region of interest" description="Disordered" evidence="4">
    <location>
        <begin position="14"/>
        <end position="33"/>
    </location>
</feature>
<dbReference type="InterPro" id="IPR010402">
    <property type="entry name" value="CCT_domain"/>
</dbReference>
<organism evidence="6 7">
    <name type="scientific">Capsella rubella</name>
    <dbReference type="NCBI Taxonomy" id="81985"/>
    <lineage>
        <taxon>Eukaryota</taxon>
        <taxon>Viridiplantae</taxon>
        <taxon>Streptophyta</taxon>
        <taxon>Embryophyta</taxon>
        <taxon>Tracheophyta</taxon>
        <taxon>Spermatophyta</taxon>
        <taxon>Magnoliopsida</taxon>
        <taxon>eudicotyledons</taxon>
        <taxon>Gunneridae</taxon>
        <taxon>Pentapetalae</taxon>
        <taxon>rosids</taxon>
        <taxon>malvids</taxon>
        <taxon>Brassicales</taxon>
        <taxon>Brassicaceae</taxon>
        <taxon>Camelineae</taxon>
        <taxon>Capsella</taxon>
    </lineage>
</organism>
<dbReference type="eggNOG" id="ENOG502RY4T">
    <property type="taxonomic scope" value="Eukaryota"/>
</dbReference>
<name>R0EY36_9BRAS</name>
<dbReference type="PROSITE" id="PS51017">
    <property type="entry name" value="CCT"/>
    <property type="match status" value="1"/>
</dbReference>
<evidence type="ECO:0000256" key="2">
    <source>
        <dbReference type="ARBA" id="ARBA00023242"/>
    </source>
</evidence>
<protein>
    <recommendedName>
        <fullName evidence="5">CCT domain-containing protein</fullName>
    </recommendedName>
</protein>
<evidence type="ECO:0000313" key="6">
    <source>
        <dbReference type="EMBL" id="EOA13831.1"/>
    </source>
</evidence>
<dbReference type="PANTHER" id="PTHR31319:SF113">
    <property type="entry name" value="CCT MOTIF FAMILY PROTEIN"/>
    <property type="match status" value="1"/>
</dbReference>
<dbReference type="InterPro" id="IPR045281">
    <property type="entry name" value="CONSTANS-like"/>
</dbReference>
<sequence>TQPLGVSLTHTHTHTNKTQRNINTRTTRKPKPAMCGHVSSSITSGDNCPCFLYSENIVAPPQLHDHDHHHNHHFHPPPSLPLLMMSHNSLFPAEAVSGFGYFDSGINGGGGSSSCDSPSSMGSGGESLVMQRSVSSHNGFSGTFAPAHDFVNDDDGPVRRALSAGDLPRSSRRESSAVWSESNAIIEGMSKAYKYSPEEKKEKIEKYRSKRNLRNFNKRIKYECRKTLADSRPRIRGRFARNDEMSQQEQVDVMEAVVGDADTWASFLDSFSANHFLN</sequence>
<proteinExistence type="predicted"/>
<evidence type="ECO:0000313" key="7">
    <source>
        <dbReference type="Proteomes" id="UP000029121"/>
    </source>
</evidence>
<evidence type="ECO:0000256" key="3">
    <source>
        <dbReference type="PROSITE-ProRule" id="PRU00357"/>
    </source>
</evidence>
<keyword evidence="7" id="KW-1185">Reference proteome</keyword>
<dbReference type="STRING" id="81985.R0EY36"/>
<reference evidence="7" key="1">
    <citation type="journal article" date="2013" name="Nat. Genet.">
        <title>The Capsella rubella genome and the genomic consequences of rapid mating system evolution.</title>
        <authorList>
            <person name="Slotte T."/>
            <person name="Hazzouri K.M."/>
            <person name="Agren J.A."/>
            <person name="Koenig D."/>
            <person name="Maumus F."/>
            <person name="Guo Y.L."/>
            <person name="Steige K."/>
            <person name="Platts A.E."/>
            <person name="Escobar J.S."/>
            <person name="Newman L.K."/>
            <person name="Wang W."/>
            <person name="Mandakova T."/>
            <person name="Vello E."/>
            <person name="Smith L.M."/>
            <person name="Henz S.R."/>
            <person name="Steffen J."/>
            <person name="Takuno S."/>
            <person name="Brandvain Y."/>
            <person name="Coop G."/>
            <person name="Andolfatto P."/>
            <person name="Hu T.T."/>
            <person name="Blanchette M."/>
            <person name="Clark R.M."/>
            <person name="Quesneville H."/>
            <person name="Nordborg M."/>
            <person name="Gaut B.S."/>
            <person name="Lysak M.A."/>
            <person name="Jenkins J."/>
            <person name="Grimwood J."/>
            <person name="Chapman J."/>
            <person name="Prochnik S."/>
            <person name="Shu S."/>
            <person name="Rokhsar D."/>
            <person name="Schmutz J."/>
            <person name="Weigel D."/>
            <person name="Wright S.I."/>
        </authorList>
    </citation>
    <scope>NUCLEOTIDE SEQUENCE [LARGE SCALE GENOMIC DNA]</scope>
    <source>
        <strain evidence="7">cv. Monte Gargano</strain>
    </source>
</reference>
<comment type="subcellular location">
    <subcellularLocation>
        <location evidence="1 3">Nucleus</location>
    </subcellularLocation>
</comment>
<dbReference type="GO" id="GO:0005634">
    <property type="term" value="C:nucleus"/>
    <property type="evidence" value="ECO:0007669"/>
    <property type="project" value="UniProtKB-SubCell"/>
</dbReference>
<accession>R0EY36</accession>
<dbReference type="EMBL" id="KB870812">
    <property type="protein sequence ID" value="EOA13831.1"/>
    <property type="molecule type" value="Genomic_DNA"/>
</dbReference>
<feature type="domain" description="CCT" evidence="5">
    <location>
        <begin position="200"/>
        <end position="242"/>
    </location>
</feature>
<gene>
    <name evidence="6" type="ORF">CARUB_v10026930mg</name>
</gene>
<dbReference type="Proteomes" id="UP000029121">
    <property type="component" value="Unassembled WGS sequence"/>
</dbReference>
<dbReference type="PANTHER" id="PTHR31319">
    <property type="entry name" value="ZINC FINGER PROTEIN CONSTANS-LIKE 4"/>
    <property type="match status" value="1"/>
</dbReference>
<evidence type="ECO:0000256" key="4">
    <source>
        <dbReference type="SAM" id="MobiDB-lite"/>
    </source>
</evidence>
<dbReference type="OrthoDB" id="153872at2759"/>
<keyword evidence="2 3" id="KW-0539">Nucleus</keyword>
<evidence type="ECO:0000256" key="1">
    <source>
        <dbReference type="ARBA" id="ARBA00004123"/>
    </source>
</evidence>
<feature type="non-terminal residue" evidence="6">
    <location>
        <position position="1"/>
    </location>
</feature>